<organism evidence="2 3">
    <name type="scientific">Carpinus fangiana</name>
    <dbReference type="NCBI Taxonomy" id="176857"/>
    <lineage>
        <taxon>Eukaryota</taxon>
        <taxon>Viridiplantae</taxon>
        <taxon>Streptophyta</taxon>
        <taxon>Embryophyta</taxon>
        <taxon>Tracheophyta</taxon>
        <taxon>Spermatophyta</taxon>
        <taxon>Magnoliopsida</taxon>
        <taxon>eudicotyledons</taxon>
        <taxon>Gunneridae</taxon>
        <taxon>Pentapetalae</taxon>
        <taxon>rosids</taxon>
        <taxon>fabids</taxon>
        <taxon>Fagales</taxon>
        <taxon>Betulaceae</taxon>
        <taxon>Carpinus</taxon>
    </lineage>
</organism>
<sequence>MHSGLFTDHAPGDELLERAAADGSFDMYASHMFRDTCSVLTDNSAEWPRVLETVLARLEKPASQDDSLGGALLTPIPWLRANGGDGGDGGSNSSVSGRERSSSPLDADADGIATSSSPLSGASSPGHERASVSPSPIEPGEDNVTPGSGGITQGELPRQEQTASDPPAPVSSLPSRAHLAAASPEEAEALDVRRDIGDQGIPLQGDGVVNSAIEDRNRDEKHEQPHARGPDLIGMEDTGKQDPHSHGGGSGQVLDIEAAVGRASSKSGREHKETAESIEADPTAERSQKRKAEDGEGEGSDAQKMKQDNDGDVEIADASSAAATEKKSSDATGADTVDTIEQ</sequence>
<dbReference type="Proteomes" id="UP000327013">
    <property type="component" value="Unassembled WGS sequence"/>
</dbReference>
<evidence type="ECO:0000256" key="1">
    <source>
        <dbReference type="SAM" id="MobiDB-lite"/>
    </source>
</evidence>
<feature type="compositionally biased region" description="Basic and acidic residues" evidence="1">
    <location>
        <begin position="283"/>
        <end position="294"/>
    </location>
</feature>
<dbReference type="AlphaFoldDB" id="A0A5N6KS13"/>
<feature type="compositionally biased region" description="Low complexity" evidence="1">
    <location>
        <begin position="115"/>
        <end position="125"/>
    </location>
</feature>
<reference evidence="2 3" key="1">
    <citation type="submission" date="2019-06" db="EMBL/GenBank/DDBJ databases">
        <title>A chromosomal-level reference genome of Carpinus fangiana (Coryloideae, Betulaceae).</title>
        <authorList>
            <person name="Yang X."/>
            <person name="Wang Z."/>
            <person name="Zhang L."/>
            <person name="Hao G."/>
            <person name="Liu J."/>
            <person name="Yang Y."/>
        </authorList>
    </citation>
    <scope>NUCLEOTIDE SEQUENCE [LARGE SCALE GENOMIC DNA]</scope>
    <source>
        <strain evidence="2">Cfa_2016G</strain>
        <tissue evidence="2">Leaf</tissue>
    </source>
</reference>
<feature type="compositionally biased region" description="Basic and acidic residues" evidence="1">
    <location>
        <begin position="213"/>
        <end position="229"/>
    </location>
</feature>
<evidence type="ECO:0000313" key="3">
    <source>
        <dbReference type="Proteomes" id="UP000327013"/>
    </source>
</evidence>
<evidence type="ECO:0000313" key="2">
    <source>
        <dbReference type="EMBL" id="KAB8339239.1"/>
    </source>
</evidence>
<gene>
    <name evidence="2" type="ORF">FH972_022173</name>
</gene>
<comment type="caution">
    <text evidence="2">The sequence shown here is derived from an EMBL/GenBank/DDBJ whole genome shotgun (WGS) entry which is preliminary data.</text>
</comment>
<proteinExistence type="predicted"/>
<keyword evidence="3" id="KW-1185">Reference proteome</keyword>
<name>A0A5N6KS13_9ROSI</name>
<dbReference type="EMBL" id="VIBQ01000010">
    <property type="protein sequence ID" value="KAB8339239.1"/>
    <property type="molecule type" value="Genomic_DNA"/>
</dbReference>
<protein>
    <submittedName>
        <fullName evidence="2">Uncharacterized protein</fullName>
    </submittedName>
</protein>
<accession>A0A5N6KS13</accession>
<feature type="region of interest" description="Disordered" evidence="1">
    <location>
        <begin position="79"/>
        <end position="342"/>
    </location>
</feature>
<dbReference type="OrthoDB" id="341898at2759"/>